<organism evidence="1 2">
    <name type="scientific">Rousettus aegyptiacus</name>
    <name type="common">Egyptian fruit bat</name>
    <name type="synonym">Pteropus aegyptiacus</name>
    <dbReference type="NCBI Taxonomy" id="9407"/>
    <lineage>
        <taxon>Eukaryota</taxon>
        <taxon>Metazoa</taxon>
        <taxon>Chordata</taxon>
        <taxon>Craniata</taxon>
        <taxon>Vertebrata</taxon>
        <taxon>Euteleostomi</taxon>
        <taxon>Mammalia</taxon>
        <taxon>Eutheria</taxon>
        <taxon>Laurasiatheria</taxon>
        <taxon>Chiroptera</taxon>
        <taxon>Yinpterochiroptera</taxon>
        <taxon>Pteropodoidea</taxon>
        <taxon>Pteropodidae</taxon>
        <taxon>Rousettinae</taxon>
        <taxon>Rousettus</taxon>
    </lineage>
</organism>
<gene>
    <name evidence="1" type="ORF">HJG63_008205</name>
</gene>
<proteinExistence type="predicted"/>
<dbReference type="AlphaFoldDB" id="A0A7J8E8W7"/>
<protein>
    <submittedName>
        <fullName evidence="1">Uncharacterized protein</fullName>
    </submittedName>
</protein>
<accession>A0A7J8E8W7</accession>
<name>A0A7J8E8W7_ROUAE</name>
<reference evidence="1 2" key="1">
    <citation type="journal article" date="2020" name="Nature">
        <title>Six reference-quality genomes reveal evolution of bat adaptations.</title>
        <authorList>
            <person name="Jebb D."/>
            <person name="Huang Z."/>
            <person name="Pippel M."/>
            <person name="Hughes G.M."/>
            <person name="Lavrichenko K."/>
            <person name="Devanna P."/>
            <person name="Winkler S."/>
            <person name="Jermiin L.S."/>
            <person name="Skirmuntt E.C."/>
            <person name="Katzourakis A."/>
            <person name="Burkitt-Gray L."/>
            <person name="Ray D.A."/>
            <person name="Sullivan K.A.M."/>
            <person name="Roscito J.G."/>
            <person name="Kirilenko B.M."/>
            <person name="Davalos L.M."/>
            <person name="Corthals A.P."/>
            <person name="Power M.L."/>
            <person name="Jones G."/>
            <person name="Ransome R.D."/>
            <person name="Dechmann D.K.N."/>
            <person name="Locatelli A.G."/>
            <person name="Puechmaille S.J."/>
            <person name="Fedrigo O."/>
            <person name="Jarvis E.D."/>
            <person name="Hiller M."/>
            <person name="Vernes S.C."/>
            <person name="Myers E.W."/>
            <person name="Teeling E.C."/>
        </authorList>
    </citation>
    <scope>NUCLEOTIDE SEQUENCE [LARGE SCALE GENOMIC DNA]</scope>
    <source>
        <strain evidence="1">MRouAeg1</strain>
        <tissue evidence="1">Muscle</tissue>
    </source>
</reference>
<evidence type="ECO:0000313" key="1">
    <source>
        <dbReference type="EMBL" id="KAF6431725.1"/>
    </source>
</evidence>
<dbReference type="EMBL" id="JACASE010000010">
    <property type="protein sequence ID" value="KAF6431725.1"/>
    <property type="molecule type" value="Genomic_DNA"/>
</dbReference>
<sequence>MLGQCHLTSTRWISSQSEIISPKSTLFSLGHFSFCFWQAVRLQHSLLQLSLSTVMLYSWMALSLGLIPFMNSAVSVSCLHIPHLGCFTGPKTPAGDTLLWEAVLCIMEYLEHPCLYLLYASSNSRPKL</sequence>
<comment type="caution">
    <text evidence="1">The sequence shown here is derived from an EMBL/GenBank/DDBJ whole genome shotgun (WGS) entry which is preliminary data.</text>
</comment>
<keyword evidence="2" id="KW-1185">Reference proteome</keyword>
<dbReference type="Proteomes" id="UP000593571">
    <property type="component" value="Unassembled WGS sequence"/>
</dbReference>
<evidence type="ECO:0000313" key="2">
    <source>
        <dbReference type="Proteomes" id="UP000593571"/>
    </source>
</evidence>